<sequence length="40" mass="4554">MKCDTAADNFDSNTKVYAPINLSCGKERSIFLFYTMKCRA</sequence>
<proteinExistence type="predicted"/>
<dbReference type="EMBL" id="GBXM01055507">
    <property type="protein sequence ID" value="JAH53070.1"/>
    <property type="molecule type" value="Transcribed_RNA"/>
</dbReference>
<organism evidence="1">
    <name type="scientific">Anguilla anguilla</name>
    <name type="common">European freshwater eel</name>
    <name type="synonym">Muraena anguilla</name>
    <dbReference type="NCBI Taxonomy" id="7936"/>
    <lineage>
        <taxon>Eukaryota</taxon>
        <taxon>Metazoa</taxon>
        <taxon>Chordata</taxon>
        <taxon>Craniata</taxon>
        <taxon>Vertebrata</taxon>
        <taxon>Euteleostomi</taxon>
        <taxon>Actinopterygii</taxon>
        <taxon>Neopterygii</taxon>
        <taxon>Teleostei</taxon>
        <taxon>Anguilliformes</taxon>
        <taxon>Anguillidae</taxon>
        <taxon>Anguilla</taxon>
    </lineage>
</organism>
<name>A0A0E9TJJ3_ANGAN</name>
<reference evidence="1" key="2">
    <citation type="journal article" date="2015" name="Fish Shellfish Immunol.">
        <title>Early steps in the European eel (Anguilla anguilla)-Vibrio vulnificus interaction in the gills: Role of the RtxA13 toxin.</title>
        <authorList>
            <person name="Callol A."/>
            <person name="Pajuelo D."/>
            <person name="Ebbesson L."/>
            <person name="Teles M."/>
            <person name="MacKenzie S."/>
            <person name="Amaro C."/>
        </authorList>
    </citation>
    <scope>NUCLEOTIDE SEQUENCE</scope>
</reference>
<accession>A0A0E9TJJ3</accession>
<dbReference type="AlphaFoldDB" id="A0A0E9TJJ3"/>
<evidence type="ECO:0000313" key="1">
    <source>
        <dbReference type="EMBL" id="JAH53070.1"/>
    </source>
</evidence>
<protein>
    <submittedName>
        <fullName evidence="1">Uncharacterized protein</fullName>
    </submittedName>
</protein>
<reference evidence="1" key="1">
    <citation type="submission" date="2014-11" db="EMBL/GenBank/DDBJ databases">
        <authorList>
            <person name="Amaro Gonzalez C."/>
        </authorList>
    </citation>
    <scope>NUCLEOTIDE SEQUENCE</scope>
</reference>